<feature type="transmembrane region" description="Helical" evidence="1">
    <location>
        <begin position="121"/>
        <end position="142"/>
    </location>
</feature>
<keyword evidence="1" id="KW-0812">Transmembrane</keyword>
<evidence type="ECO:0000256" key="1">
    <source>
        <dbReference type="SAM" id="Phobius"/>
    </source>
</evidence>
<dbReference type="CDD" id="cd16935">
    <property type="entry name" value="HATPase_AgrC-ComD-like"/>
    <property type="match status" value="1"/>
</dbReference>
<keyword evidence="1" id="KW-0472">Membrane</keyword>
<accession>A0ABV1E3W6</accession>
<proteinExistence type="predicted"/>
<evidence type="ECO:0000313" key="4">
    <source>
        <dbReference type="Proteomes" id="UP001464378"/>
    </source>
</evidence>
<dbReference type="RefSeq" id="WP_349230677.1">
    <property type="nucleotide sequence ID" value="NZ_JBBMFK010000001.1"/>
</dbReference>
<feature type="transmembrane region" description="Helical" evidence="1">
    <location>
        <begin position="158"/>
        <end position="180"/>
    </location>
</feature>
<protein>
    <submittedName>
        <fullName evidence="3">ATP-binding protein</fullName>
    </submittedName>
</protein>
<organism evidence="3 4">
    <name type="scientific">Pseudoflavonifractor intestinihominis</name>
    <dbReference type="NCBI Taxonomy" id="3133171"/>
    <lineage>
        <taxon>Bacteria</taxon>
        <taxon>Bacillati</taxon>
        <taxon>Bacillota</taxon>
        <taxon>Clostridia</taxon>
        <taxon>Eubacteriales</taxon>
        <taxon>Oscillospiraceae</taxon>
        <taxon>Pseudoflavonifractor</taxon>
    </lineage>
</organism>
<dbReference type="Proteomes" id="UP001464378">
    <property type="component" value="Unassembled WGS sequence"/>
</dbReference>
<dbReference type="InterPro" id="IPR036890">
    <property type="entry name" value="HATPase_C_sf"/>
</dbReference>
<feature type="transmembrane region" description="Helical" evidence="1">
    <location>
        <begin position="64"/>
        <end position="82"/>
    </location>
</feature>
<gene>
    <name evidence="3" type="ORF">WMO64_00750</name>
</gene>
<feature type="domain" description="Sensor histidine kinase NatK-like C-terminal" evidence="2">
    <location>
        <begin position="317"/>
        <end position="421"/>
    </location>
</feature>
<feature type="transmembrane region" description="Helical" evidence="1">
    <location>
        <begin position="6"/>
        <end position="26"/>
    </location>
</feature>
<feature type="transmembrane region" description="Helical" evidence="1">
    <location>
        <begin position="38"/>
        <end position="58"/>
    </location>
</feature>
<keyword evidence="3" id="KW-0067">ATP-binding</keyword>
<dbReference type="PANTHER" id="PTHR40448:SF1">
    <property type="entry name" value="TWO-COMPONENT SENSOR HISTIDINE KINASE"/>
    <property type="match status" value="1"/>
</dbReference>
<comment type="caution">
    <text evidence="3">The sequence shown here is derived from an EMBL/GenBank/DDBJ whole genome shotgun (WGS) entry which is preliminary data.</text>
</comment>
<reference evidence="3 4" key="1">
    <citation type="submission" date="2024-03" db="EMBL/GenBank/DDBJ databases">
        <title>Human intestinal bacterial collection.</title>
        <authorList>
            <person name="Pauvert C."/>
            <person name="Hitch T.C.A."/>
            <person name="Clavel T."/>
        </authorList>
    </citation>
    <scope>NUCLEOTIDE SEQUENCE [LARGE SCALE GENOMIC DNA]</scope>
    <source>
        <strain evidence="3 4">CLA-AP-H29</strain>
    </source>
</reference>
<sequence length="427" mass="48259">MMGEGLFQITLYHGYLLQILAAELIFTRPLPRRSHFWLRLTAGGGVYIVLSVVIPNFIARYVSGFFSLTIFLLSLGLCLFCFRARLREVLFCCVGAQLTQNLSYNVENLIYQPFAASFSQVGWPCLSLAVTAVVYGACWWFFARQTERCGEIRLPGRYVYAISLASALFVYTMQFLFQSYGIDSLWIIRPPLILCCIAGLCLQYGLLALRNAREENQLLERFMRKEQKQYEITRNSMDLINMKAHDLKHQITLMRSLGSCDSRELSEIEAAVAQYETSSNTGNKALDVILTEKQLRCREDRIEMTVMAQGEALSFLQQADIASLFGNILDNAIEYERTVEPAARRCVALTVAEKNGFVCIRAENYCPVSPPMRDGLPVTSKSNRDYHGFGLRSVRYITEKYGGTLHIGQEGELFVVSILLPRPGGNP</sequence>
<dbReference type="Gene3D" id="3.30.565.10">
    <property type="entry name" value="Histidine kinase-like ATPase, C-terminal domain"/>
    <property type="match status" value="1"/>
</dbReference>
<evidence type="ECO:0000259" key="2">
    <source>
        <dbReference type="Pfam" id="PF14501"/>
    </source>
</evidence>
<dbReference type="InterPro" id="IPR032834">
    <property type="entry name" value="NatK-like_C"/>
</dbReference>
<dbReference type="EMBL" id="JBBMFK010000001">
    <property type="protein sequence ID" value="MEQ2441995.1"/>
    <property type="molecule type" value="Genomic_DNA"/>
</dbReference>
<dbReference type="GO" id="GO:0005524">
    <property type="term" value="F:ATP binding"/>
    <property type="evidence" value="ECO:0007669"/>
    <property type="project" value="UniProtKB-KW"/>
</dbReference>
<name>A0ABV1E3W6_9FIRM</name>
<keyword evidence="3" id="KW-0547">Nucleotide-binding</keyword>
<dbReference type="PANTHER" id="PTHR40448">
    <property type="entry name" value="TWO-COMPONENT SENSOR HISTIDINE KINASE"/>
    <property type="match status" value="1"/>
</dbReference>
<keyword evidence="1" id="KW-1133">Transmembrane helix</keyword>
<dbReference type="Pfam" id="PF14501">
    <property type="entry name" value="HATPase_c_5"/>
    <property type="match status" value="1"/>
</dbReference>
<keyword evidence="4" id="KW-1185">Reference proteome</keyword>
<evidence type="ECO:0000313" key="3">
    <source>
        <dbReference type="EMBL" id="MEQ2441995.1"/>
    </source>
</evidence>
<feature type="transmembrane region" description="Helical" evidence="1">
    <location>
        <begin position="186"/>
        <end position="209"/>
    </location>
</feature>
<dbReference type="SUPFAM" id="SSF55874">
    <property type="entry name" value="ATPase domain of HSP90 chaperone/DNA topoisomerase II/histidine kinase"/>
    <property type="match status" value="1"/>
</dbReference>